<accession>A0A923M3K8</accession>
<dbReference type="RefSeq" id="WP_187079760.1">
    <property type="nucleotide sequence ID" value="NZ_JACORU010000001.1"/>
</dbReference>
<dbReference type="Proteomes" id="UP000596827">
    <property type="component" value="Unassembled WGS sequence"/>
</dbReference>
<dbReference type="AlphaFoldDB" id="A0A923M3K8"/>
<proteinExistence type="predicted"/>
<keyword evidence="2" id="KW-1185">Reference proteome</keyword>
<sequence>MVSHALSQHRLLRWMVGVSLAALATAVAATVIVLNEPQAPVQAGLPGEQVYQRGAVTWRLQEGECTRDDLGAALIDEDRVGLHRAAVVEHGTRQWAACWSVDTDGDIIVVDTSGGRGFMPKDWFHTVSR</sequence>
<dbReference type="EMBL" id="JACORU010000001">
    <property type="protein sequence ID" value="MBC5763305.1"/>
    <property type="molecule type" value="Genomic_DNA"/>
</dbReference>
<evidence type="ECO:0000313" key="2">
    <source>
        <dbReference type="Proteomes" id="UP000596827"/>
    </source>
</evidence>
<name>A0A923M3K8_9BURK</name>
<protein>
    <submittedName>
        <fullName evidence="1">Uncharacterized protein</fullName>
    </submittedName>
</protein>
<reference evidence="1" key="1">
    <citation type="submission" date="2020-08" db="EMBL/GenBank/DDBJ databases">
        <title>Ramlibacter sp. GTP1 16S ribosomal RNA gene genome sequencing and assembly.</title>
        <authorList>
            <person name="Kang M."/>
        </authorList>
    </citation>
    <scope>NUCLEOTIDE SEQUENCE</scope>
    <source>
        <strain evidence="1">GTP1</strain>
    </source>
</reference>
<organism evidence="1 2">
    <name type="scientific">Ramlibacter albus</name>
    <dbReference type="NCBI Taxonomy" id="2079448"/>
    <lineage>
        <taxon>Bacteria</taxon>
        <taxon>Pseudomonadati</taxon>
        <taxon>Pseudomonadota</taxon>
        <taxon>Betaproteobacteria</taxon>
        <taxon>Burkholderiales</taxon>
        <taxon>Comamonadaceae</taxon>
        <taxon>Ramlibacter</taxon>
    </lineage>
</organism>
<evidence type="ECO:0000313" key="1">
    <source>
        <dbReference type="EMBL" id="MBC5763305.1"/>
    </source>
</evidence>
<gene>
    <name evidence="1" type="ORF">H8R02_02500</name>
</gene>
<comment type="caution">
    <text evidence="1">The sequence shown here is derived from an EMBL/GenBank/DDBJ whole genome shotgun (WGS) entry which is preliminary data.</text>
</comment>